<comment type="caution">
    <text evidence="4">The sequence shown here is derived from an EMBL/GenBank/DDBJ whole genome shotgun (WGS) entry which is preliminary data.</text>
</comment>
<dbReference type="GO" id="GO:0050661">
    <property type="term" value="F:NADP binding"/>
    <property type="evidence" value="ECO:0007669"/>
    <property type="project" value="InterPro"/>
</dbReference>
<dbReference type="PANTHER" id="PTHR42877:SF4">
    <property type="entry name" value="FAD_NAD(P)-BINDING DOMAIN-CONTAINING PROTEIN-RELATED"/>
    <property type="match status" value="1"/>
</dbReference>
<dbReference type="InterPro" id="IPR020946">
    <property type="entry name" value="Flavin_mOase-like"/>
</dbReference>
<reference evidence="4 5" key="1">
    <citation type="submission" date="2017-03" db="EMBL/GenBank/DDBJ databases">
        <title>Genome analysis of strain PAMC 26510.</title>
        <authorList>
            <person name="Oh H.-M."/>
            <person name="Yang J.-A."/>
        </authorList>
    </citation>
    <scope>NUCLEOTIDE SEQUENCE [LARGE SCALE GENOMIC DNA]</scope>
    <source>
        <strain evidence="4 5">PAMC 26510</strain>
    </source>
</reference>
<dbReference type="Pfam" id="PF00743">
    <property type="entry name" value="FMO-like"/>
    <property type="match status" value="1"/>
</dbReference>
<evidence type="ECO:0000256" key="1">
    <source>
        <dbReference type="ARBA" id="ARBA00022630"/>
    </source>
</evidence>
<evidence type="ECO:0000256" key="3">
    <source>
        <dbReference type="ARBA" id="ARBA00023002"/>
    </source>
</evidence>
<dbReference type="InterPro" id="IPR036188">
    <property type="entry name" value="FAD/NAD-bd_sf"/>
</dbReference>
<gene>
    <name evidence="4" type="ORF">PAMC26510_25920</name>
</gene>
<keyword evidence="3" id="KW-0560">Oxidoreductase</keyword>
<sequence>MPQDASSPAANEPERIDIAVIGSGFAGLCMAIRLKQAGMNDFFVAEQAASLGGTWRDNHYPGCACDVQAHVYSFSFAPHPGWTRLYAPQAEIRAYLEDCAARFGIGAHLRFNETLQRATFDEPTQRWILRFSTGRKVSARVLIAGMGGLSRASVPAIPGIDTFEGPCFHSQHWDHEMPLEGKRVAVIGTGASAIQFVPEIAARVAHLDVFQRTPPWIMPKNDRKLGKLERWILKHVPLAQWLLRATLYWMLEARVLGFVVHPALMKVIQKVALRHLHKQVADPELRLALTPDYTIGCKRILISNDYYPAVSRSNVSVVTQPIVRVEPNAVVTADNVRHPADCIIFGTGFQVSKPFTRGVIIGRGGVRITDTWRDGAHAYLGTTLPDYPNFFMLVGPNSGLAHNSMVYMIESQVTYVMEALAYMRDRGVASIDVKPEVEAEYNVRIQQQLNRAIWAKGGCKSWYIDPASGRNTALWPGFSWKFRKASSVFKPDEYIMQPAISRTNV</sequence>
<accession>A0A242MFA6</accession>
<dbReference type="Proteomes" id="UP000194546">
    <property type="component" value="Unassembled WGS sequence"/>
</dbReference>
<dbReference type="SUPFAM" id="SSF51905">
    <property type="entry name" value="FAD/NAD(P)-binding domain"/>
    <property type="match status" value="1"/>
</dbReference>
<dbReference type="PRINTS" id="PR00469">
    <property type="entry name" value="PNDRDTASEII"/>
</dbReference>
<protein>
    <submittedName>
        <fullName evidence="4">Cyclohexanone monooxygenase</fullName>
    </submittedName>
</protein>
<keyword evidence="2" id="KW-0274">FAD</keyword>
<evidence type="ECO:0000313" key="4">
    <source>
        <dbReference type="EMBL" id="OTP69984.1"/>
    </source>
</evidence>
<dbReference type="InterPro" id="IPR051209">
    <property type="entry name" value="FAD-bind_Monooxygenase_sf"/>
</dbReference>
<dbReference type="Gene3D" id="3.50.50.60">
    <property type="entry name" value="FAD/NAD(P)-binding domain"/>
    <property type="match status" value="2"/>
</dbReference>
<dbReference type="AlphaFoldDB" id="A0A242MFA6"/>
<dbReference type="GO" id="GO:0004499">
    <property type="term" value="F:N,N-dimethylaniline monooxygenase activity"/>
    <property type="evidence" value="ECO:0007669"/>
    <property type="project" value="InterPro"/>
</dbReference>
<dbReference type="EMBL" id="NBTY01000144">
    <property type="protein sequence ID" value="OTP69984.1"/>
    <property type="molecule type" value="Genomic_DNA"/>
</dbReference>
<keyword evidence="4" id="KW-0503">Monooxygenase</keyword>
<dbReference type="GO" id="GO:0050660">
    <property type="term" value="F:flavin adenine dinucleotide binding"/>
    <property type="evidence" value="ECO:0007669"/>
    <property type="project" value="InterPro"/>
</dbReference>
<name>A0A242MFA6_CABSO</name>
<dbReference type="PANTHER" id="PTHR42877">
    <property type="entry name" value="L-ORNITHINE N(5)-MONOOXYGENASE-RELATED"/>
    <property type="match status" value="1"/>
</dbReference>
<keyword evidence="1" id="KW-0285">Flavoprotein</keyword>
<proteinExistence type="predicted"/>
<evidence type="ECO:0000313" key="5">
    <source>
        <dbReference type="Proteomes" id="UP000194546"/>
    </source>
</evidence>
<dbReference type="RefSeq" id="WP_231941594.1">
    <property type="nucleotide sequence ID" value="NZ_NBTY01000144.1"/>
</dbReference>
<evidence type="ECO:0000256" key="2">
    <source>
        <dbReference type="ARBA" id="ARBA00022827"/>
    </source>
</evidence>
<organism evidence="4 5">
    <name type="scientific">Caballeronia sordidicola</name>
    <name type="common">Burkholderia sordidicola</name>
    <dbReference type="NCBI Taxonomy" id="196367"/>
    <lineage>
        <taxon>Bacteria</taxon>
        <taxon>Pseudomonadati</taxon>
        <taxon>Pseudomonadota</taxon>
        <taxon>Betaproteobacteria</taxon>
        <taxon>Burkholderiales</taxon>
        <taxon>Burkholderiaceae</taxon>
        <taxon>Caballeronia</taxon>
    </lineage>
</organism>